<organism evidence="2">
    <name type="scientific">Culicoides obsoletus</name>
    <name type="common">Biting midge</name>
    <name type="synonym">Ceratopogon obsoletus</name>
    <dbReference type="NCBI Taxonomy" id="289301"/>
    <lineage>
        <taxon>Eukaryota</taxon>
        <taxon>Metazoa</taxon>
        <taxon>Ecdysozoa</taxon>
        <taxon>Arthropoda</taxon>
        <taxon>Hexapoda</taxon>
        <taxon>Insecta</taxon>
        <taxon>Pterygota</taxon>
        <taxon>Neoptera</taxon>
        <taxon>Endopterygota</taxon>
        <taxon>Diptera</taxon>
        <taxon>Nematocera</taxon>
        <taxon>Chironomoidea</taxon>
        <taxon>Ceratopogonidae</taxon>
        <taxon>Ceratopogoninae</taxon>
        <taxon>Culicoides</taxon>
        <taxon>Avaritia</taxon>
    </lineage>
</organism>
<dbReference type="Allergome" id="10888">
    <property type="allergen name" value="Cul ob 7"/>
</dbReference>
<evidence type="ECO:0000313" key="2">
    <source>
        <dbReference type="EMBL" id="AGI16778.1"/>
    </source>
</evidence>
<dbReference type="EMBL" id="KC339675">
    <property type="protein sequence ID" value="AGI16778.1"/>
    <property type="molecule type" value="mRNA"/>
</dbReference>
<accession>M4WK63</accession>
<dbReference type="AlphaFoldDB" id="M4WK63"/>
<feature type="signal peptide" evidence="1">
    <location>
        <begin position="1"/>
        <end position="20"/>
    </location>
</feature>
<sequence length="181" mass="20102">MKRVILGGIILFLTSKFVLSFDLSDALPGHITDDMTTTEKPTNVAAATADFSDDDLLAVINESKKKVKSSDVKPTNKLLTNVKNKLESVDFKKIDQKVASLLIPIYKKASEAILNWISMTGAAIETSPCFEKIDRIFTKILQDTSKYFTPARANIAQKSYVEKLTKALSTIRQCIISKIKK</sequence>
<protein>
    <submittedName>
        <fullName evidence="2">Cul o 5 allergen</fullName>
    </submittedName>
</protein>
<proteinExistence type="evidence at transcript level"/>
<feature type="chain" id="PRO_5004060642" evidence="1">
    <location>
        <begin position="21"/>
        <end position="181"/>
    </location>
</feature>
<reference evidence="2" key="1">
    <citation type="submission" date="2012-12" db="EMBL/GenBank/DDBJ databases">
        <authorList>
            <person name="van der Meide N.M.A."/>
            <person name="Roders N."/>
            <person name="Sloet van Oldruitenborgh-Oosterbaan M.M."/>
            <person name="Schaap P.J."/>
            <person name="van Oers M.M."/>
            <person name="Leibold W."/>
            <person name="Savelkoul H.F.J."/>
            <person name="Tijhaar E."/>
        </authorList>
    </citation>
    <scope>NUCLEOTIDE SEQUENCE</scope>
</reference>
<reference evidence="2" key="2">
    <citation type="journal article" date="2013" name="Vet. Immunol. Immunopathol.">
        <title>Cloning and expression of candidate allergens from Culicoides obsoletus for diagnosis of insect bite hypersensitivity in horses.</title>
        <authorList>
            <person name="van der Meide N.M."/>
            <person name="Roders N."/>
            <person name="Sloet van Oldruitenborgh-Oosterbaan M.M."/>
            <person name="Schaap P.J."/>
            <person name="van Oers M.M."/>
            <person name="Leibold W."/>
            <person name="Savelkoul H.F."/>
            <person name="Tijhaar E."/>
        </authorList>
    </citation>
    <scope>NUCLEOTIDE SEQUENCE</scope>
</reference>
<keyword evidence="1" id="KW-0732">Signal</keyword>
<name>M4WK63_CULOB</name>
<evidence type="ECO:0000256" key="1">
    <source>
        <dbReference type="SAM" id="SignalP"/>
    </source>
</evidence>